<gene>
    <name evidence="1" type="ORF">K0M31_016001</name>
</gene>
<evidence type="ECO:0000313" key="1">
    <source>
        <dbReference type="EMBL" id="KAK1131851.1"/>
    </source>
</evidence>
<sequence length="135" mass="15379">MYRSDNVAEEGEMSKNFSWKEVSTVMKNMKNGETTGGDGISINFYKALPKGLIFGSCYESNFEQCLKAGEMHRFTCLTDYPLSAFAFEYGIQNYVKFPRCEAGNLSRTKEDFSGRSERDLEKVVAREIRFSCLTP</sequence>
<evidence type="ECO:0000313" key="2">
    <source>
        <dbReference type="Proteomes" id="UP001177670"/>
    </source>
</evidence>
<dbReference type="AlphaFoldDB" id="A0AA40G652"/>
<protein>
    <submittedName>
        <fullName evidence="1">Uncharacterized protein</fullName>
    </submittedName>
</protein>
<proteinExistence type="predicted"/>
<accession>A0AA40G652</accession>
<name>A0AA40G652_9HYME</name>
<comment type="caution">
    <text evidence="1">The sequence shown here is derived from an EMBL/GenBank/DDBJ whole genome shotgun (WGS) entry which is preliminary data.</text>
</comment>
<keyword evidence="2" id="KW-1185">Reference proteome</keyword>
<organism evidence="1 2">
    <name type="scientific">Melipona bicolor</name>
    <dbReference type="NCBI Taxonomy" id="60889"/>
    <lineage>
        <taxon>Eukaryota</taxon>
        <taxon>Metazoa</taxon>
        <taxon>Ecdysozoa</taxon>
        <taxon>Arthropoda</taxon>
        <taxon>Hexapoda</taxon>
        <taxon>Insecta</taxon>
        <taxon>Pterygota</taxon>
        <taxon>Neoptera</taxon>
        <taxon>Endopterygota</taxon>
        <taxon>Hymenoptera</taxon>
        <taxon>Apocrita</taxon>
        <taxon>Aculeata</taxon>
        <taxon>Apoidea</taxon>
        <taxon>Anthophila</taxon>
        <taxon>Apidae</taxon>
        <taxon>Melipona</taxon>
    </lineage>
</organism>
<dbReference type="Proteomes" id="UP001177670">
    <property type="component" value="Unassembled WGS sequence"/>
</dbReference>
<reference evidence="1" key="1">
    <citation type="submission" date="2021-10" db="EMBL/GenBank/DDBJ databases">
        <title>Melipona bicolor Genome sequencing and assembly.</title>
        <authorList>
            <person name="Araujo N.S."/>
            <person name="Arias M.C."/>
        </authorList>
    </citation>
    <scope>NUCLEOTIDE SEQUENCE</scope>
    <source>
        <strain evidence="1">USP_2M_L1-L4_2017</strain>
        <tissue evidence="1">Whole body</tissue>
    </source>
</reference>
<dbReference type="EMBL" id="JAHYIQ010000005">
    <property type="protein sequence ID" value="KAK1131851.1"/>
    <property type="molecule type" value="Genomic_DNA"/>
</dbReference>